<organism evidence="4">
    <name type="scientific">uncultured bacterium esnapd22</name>
    <dbReference type="NCBI Taxonomy" id="1366604"/>
    <lineage>
        <taxon>Bacteria</taxon>
        <taxon>environmental samples</taxon>
    </lineage>
</organism>
<dbReference type="GO" id="GO:0005737">
    <property type="term" value="C:cytoplasm"/>
    <property type="evidence" value="ECO:0007669"/>
    <property type="project" value="TreeGrafter"/>
</dbReference>
<dbReference type="SUPFAM" id="SSF56801">
    <property type="entry name" value="Acetyl-CoA synthetase-like"/>
    <property type="match status" value="1"/>
</dbReference>
<keyword evidence="4" id="KW-0436">Ligase</keyword>
<dbReference type="Gene3D" id="3.30.559.30">
    <property type="entry name" value="Nonribosomal peptide synthetase, condensation domain"/>
    <property type="match status" value="1"/>
</dbReference>
<dbReference type="InterPro" id="IPR000873">
    <property type="entry name" value="AMP-dep_synth/lig_dom"/>
</dbReference>
<dbReference type="CDD" id="cd19531">
    <property type="entry name" value="LCL_NRPS-like"/>
    <property type="match status" value="1"/>
</dbReference>
<feature type="region of interest" description="Disordered" evidence="1">
    <location>
        <begin position="832"/>
        <end position="876"/>
    </location>
</feature>
<dbReference type="PANTHER" id="PTHR45527:SF1">
    <property type="entry name" value="FATTY ACID SYNTHASE"/>
    <property type="match status" value="1"/>
</dbReference>
<evidence type="ECO:0000256" key="1">
    <source>
        <dbReference type="SAM" id="MobiDB-lite"/>
    </source>
</evidence>
<dbReference type="GO" id="GO:0043041">
    <property type="term" value="P:amino acid activation for nonribosomal peptide biosynthetic process"/>
    <property type="evidence" value="ECO:0007669"/>
    <property type="project" value="TreeGrafter"/>
</dbReference>
<proteinExistence type="predicted"/>
<dbReference type="GO" id="GO:0044550">
    <property type="term" value="P:secondary metabolite biosynthetic process"/>
    <property type="evidence" value="ECO:0007669"/>
    <property type="project" value="TreeGrafter"/>
</dbReference>
<feature type="compositionally biased region" description="Low complexity" evidence="1">
    <location>
        <begin position="832"/>
        <end position="841"/>
    </location>
</feature>
<dbReference type="PROSITE" id="PS00455">
    <property type="entry name" value="AMP_BINDING"/>
    <property type="match status" value="1"/>
</dbReference>
<dbReference type="Pfam" id="PF00501">
    <property type="entry name" value="AMP-binding"/>
    <property type="match status" value="1"/>
</dbReference>
<dbReference type="Gene3D" id="3.30.559.10">
    <property type="entry name" value="Chloramphenicol acetyltransferase-like domain"/>
    <property type="match status" value="1"/>
</dbReference>
<dbReference type="InterPro" id="IPR001242">
    <property type="entry name" value="Condensation_dom"/>
</dbReference>
<dbReference type="SUPFAM" id="SSF52777">
    <property type="entry name" value="CoA-dependent acyltransferases"/>
    <property type="match status" value="2"/>
</dbReference>
<sequence length="876" mass="94324">MPTDTGHAHDAAAAHALDSAGADGGAWSLPLSFGQSRLWFLDRVGQAGVAYNLPAVFRLRGDVDAGALRRALGGIMARHEVLRTTIGVEDGEGVQLVHETFPLPWSMETVRGADAVRERVRRELHAPFDLSRGPLWRALLLDAGGGEHVLVLTLHHLVTDGWSMGVLFRELEALYAAERAGEDAELPELPIQYGDYAVWQRERLRGDVLERELAYWRERLAGVDGGAEVAPDRPRPAQSSQAGAEVELPVSREVADALRRIGREEQATSFMVLLAAFQALLARYTGREDVIVGTPVAGRTHEDVHGLIGFFVNTVVLRTDLGGAPSFREAVRRARRAALGAYEHQEVPFEKLVETLHPERDAGRNPLFQAMFAMHGGAGAPLGLAGVEVEPIDQKLETTAFDLAASLTEEGDGLGIVLTYATELFERATAERLAGHLALLLREVAKDPDRPLAELELLTGDDRRRVLHDWNRTDAPETGPLCIHTLFEAAVERAPDATAAVFQGESISYAELNRRANRLAHALRARGVGPEVAVGISVERSPEMLAGVLGILKAGGAYVPLDPGYPPERLRFMLADSGAALLLTQARLVARLPEHAAEVMLLDGADAAAGGWDEGNPRSGVRPENLAYVIYTSGSTGRPKGALMAHRGAVNVAHTLTAVFGVRAHSRMLQFPPLSFDASVSELVMAWAAGAALVLAPREELLPGPGLARLLRDERITHVTVPPSALAVMDPEAFPHLHSITATGERLPPAVVERWTTADRHIFNGYGPTEVTVGATVHRCEGPYDGSIPIGRPFLNTRVYLLARPCAPCRRGCRGRSSWRAWAFRAATCTARGSRPSASSPIPSPPSPAGGCTARGTGRGGCRPASWTSWGAWTSR</sequence>
<dbReference type="AlphaFoldDB" id="S5UBY1"/>
<dbReference type="InterPro" id="IPR023213">
    <property type="entry name" value="CAT-like_dom_sf"/>
</dbReference>
<feature type="domain" description="AMP-dependent synthetase/ligase" evidence="2">
    <location>
        <begin position="487"/>
        <end position="815"/>
    </location>
</feature>
<feature type="region of interest" description="Disordered" evidence="1">
    <location>
        <begin position="226"/>
        <end position="246"/>
    </location>
</feature>
<name>S5UBY1_9BACT</name>
<dbReference type="Pfam" id="PF00668">
    <property type="entry name" value="Condensation"/>
    <property type="match status" value="1"/>
</dbReference>
<evidence type="ECO:0000259" key="2">
    <source>
        <dbReference type="Pfam" id="PF00501"/>
    </source>
</evidence>
<dbReference type="InterPro" id="IPR020845">
    <property type="entry name" value="AMP-binding_CS"/>
</dbReference>
<accession>S5UBY1</accession>
<dbReference type="FunFam" id="3.40.50.980:FF:000001">
    <property type="entry name" value="Non-ribosomal peptide synthetase"/>
    <property type="match status" value="1"/>
</dbReference>
<dbReference type="GO" id="GO:0031177">
    <property type="term" value="F:phosphopantetheine binding"/>
    <property type="evidence" value="ECO:0007669"/>
    <property type="project" value="TreeGrafter"/>
</dbReference>
<dbReference type="PANTHER" id="PTHR45527">
    <property type="entry name" value="NONRIBOSOMAL PEPTIDE SYNTHETASE"/>
    <property type="match status" value="1"/>
</dbReference>
<reference evidence="4" key="1">
    <citation type="journal article" date="2013" name="Proc. Natl. Acad. Sci. U.S.A.">
        <title>Mapping gene clusters within arrayed metagenomic libraries to expand the structural diversity of biomedically relevant natural products.</title>
        <authorList>
            <person name="Owen J.G."/>
            <person name="Reddy B.V."/>
            <person name="Ternei M.A."/>
            <person name="Charlop-Powers Z."/>
            <person name="Calle P.Y."/>
            <person name="Kim J.H."/>
            <person name="Brady S.F."/>
        </authorList>
    </citation>
    <scope>NUCLEOTIDE SEQUENCE</scope>
</reference>
<dbReference type="Gene3D" id="3.40.50.980">
    <property type="match status" value="2"/>
</dbReference>
<feature type="domain" description="Condensation" evidence="3">
    <location>
        <begin position="29"/>
        <end position="463"/>
    </location>
</feature>
<dbReference type="EC" id="6.2.1.3" evidence="4"/>
<protein>
    <submittedName>
        <fullName evidence="4">Long-chain-fatty-acid--CoA ligase</fullName>
        <ecNumber evidence="4">6.2.1.3</ecNumber>
    </submittedName>
</protein>
<dbReference type="EMBL" id="KF264562">
    <property type="protein sequence ID" value="AGS49929.1"/>
    <property type="molecule type" value="Genomic_DNA"/>
</dbReference>
<feature type="compositionally biased region" description="Polar residues" evidence="1">
    <location>
        <begin position="866"/>
        <end position="876"/>
    </location>
</feature>
<evidence type="ECO:0000259" key="3">
    <source>
        <dbReference type="Pfam" id="PF00668"/>
    </source>
</evidence>
<dbReference type="GO" id="GO:0004467">
    <property type="term" value="F:long-chain fatty acid-CoA ligase activity"/>
    <property type="evidence" value="ECO:0007669"/>
    <property type="project" value="UniProtKB-EC"/>
</dbReference>
<evidence type="ECO:0000313" key="4">
    <source>
        <dbReference type="EMBL" id="AGS49929.1"/>
    </source>
</evidence>